<dbReference type="EMBL" id="CM046396">
    <property type="protein sequence ID" value="KAI8539772.1"/>
    <property type="molecule type" value="Genomic_DNA"/>
</dbReference>
<reference evidence="1" key="1">
    <citation type="submission" date="2022-02" db="EMBL/GenBank/DDBJ databases">
        <title>Plant Genome Project.</title>
        <authorList>
            <person name="Zhang R.-G."/>
        </authorList>
    </citation>
    <scope>NUCLEOTIDE SEQUENCE</scope>
    <source>
        <strain evidence="1">AT1</strain>
    </source>
</reference>
<keyword evidence="2" id="KW-1185">Reference proteome</keyword>
<accession>A0ACC0MH18</accession>
<gene>
    <name evidence="1" type="ORF">RHMOL_Rhmol09G0208600</name>
</gene>
<sequence length="392" mass="44859">MNNFEWKVPRQNGHLQPIGMEVLQNRLRLQDSDLIFIAVKDPSDIWLFVLSSNGSEKMRNQSVASEVVDVEFHNVKALYRPAQAYLRTADLHLAESDIKKALEADPHAHNRYGYVILRWDIYLSFIAFTENNSIARLPFREVKLIQKNLKQLQAASDKRDAKLYVNMFVQTKKDPSVSTKRLKVEKVEDDKRGEKVMTTEMEKLLPSKVAAGFGMEISAVRIFCAVLLPFYYAAVGTVPRRWVSLCSEVGFCWVVAGNFFFFFFFFCVRRLLALSVSVGGECFLIFCLWFIDQTPAMGDNNNGQPDLLVTAPQLTPDDARSLLSSFTHDQLLSIVQSAALRHPDVLSVFRTNGHPRPDRVSPLLSPSLSVDLSKLQVWLDVLRWRWRNVLDW</sequence>
<proteinExistence type="predicted"/>
<name>A0ACC0MH18_RHOML</name>
<evidence type="ECO:0000313" key="1">
    <source>
        <dbReference type="EMBL" id="KAI8539772.1"/>
    </source>
</evidence>
<protein>
    <submittedName>
        <fullName evidence="1">Uncharacterized protein</fullName>
    </submittedName>
</protein>
<comment type="caution">
    <text evidence="1">The sequence shown here is derived from an EMBL/GenBank/DDBJ whole genome shotgun (WGS) entry which is preliminary data.</text>
</comment>
<organism evidence="1 2">
    <name type="scientific">Rhododendron molle</name>
    <name type="common">Chinese azalea</name>
    <name type="synonym">Azalea mollis</name>
    <dbReference type="NCBI Taxonomy" id="49168"/>
    <lineage>
        <taxon>Eukaryota</taxon>
        <taxon>Viridiplantae</taxon>
        <taxon>Streptophyta</taxon>
        <taxon>Embryophyta</taxon>
        <taxon>Tracheophyta</taxon>
        <taxon>Spermatophyta</taxon>
        <taxon>Magnoliopsida</taxon>
        <taxon>eudicotyledons</taxon>
        <taxon>Gunneridae</taxon>
        <taxon>Pentapetalae</taxon>
        <taxon>asterids</taxon>
        <taxon>Ericales</taxon>
        <taxon>Ericaceae</taxon>
        <taxon>Ericoideae</taxon>
        <taxon>Rhodoreae</taxon>
        <taxon>Rhododendron</taxon>
    </lineage>
</organism>
<evidence type="ECO:0000313" key="2">
    <source>
        <dbReference type="Proteomes" id="UP001062846"/>
    </source>
</evidence>
<dbReference type="Proteomes" id="UP001062846">
    <property type="component" value="Chromosome 9"/>
</dbReference>